<gene>
    <name evidence="2" type="ORF">PR048_019025</name>
</gene>
<proteinExistence type="predicted"/>
<comment type="caution">
    <text evidence="2">The sequence shown here is derived from an EMBL/GenBank/DDBJ whole genome shotgun (WGS) entry which is preliminary data.</text>
</comment>
<accession>A0ABQ9H2B5</accession>
<evidence type="ECO:0000313" key="2">
    <source>
        <dbReference type="EMBL" id="KAJ8878447.1"/>
    </source>
</evidence>
<dbReference type="EMBL" id="JARBHB010000007">
    <property type="protein sequence ID" value="KAJ8878447.1"/>
    <property type="molecule type" value="Genomic_DNA"/>
</dbReference>
<dbReference type="Proteomes" id="UP001159363">
    <property type="component" value="Chromosome 6"/>
</dbReference>
<keyword evidence="3" id="KW-1185">Reference proteome</keyword>
<evidence type="ECO:0000256" key="1">
    <source>
        <dbReference type="SAM" id="MobiDB-lite"/>
    </source>
</evidence>
<sequence length="280" mass="30578">MLSVATVSSTSVLQSSVCVFARRMKAVHNNMSSAEPSVRINLYIFSLPARSLFGVAGVLSWRGEALFCSCYLPLGEAGGASVFVSCIYEAGPGCAPVAVYKIVEKLQMEDILRLALYAPKEPVISLQLRQVTSQDMFNSSLTCSLVSWSECIQLPKAARWLLALLLRAPRMYSSEQAAAYLATVCHTPLGGGKQEIPEKTRQPVASSGTIPTCENTGLTRQGIKPGWPWWEASMLTGHPAELFTKEKADAKHVYTEVEFPIGSQVINHAMDYSERIAGWK</sequence>
<name>A0ABQ9H2B5_9NEOP</name>
<protein>
    <submittedName>
        <fullName evidence="2">Uncharacterized protein</fullName>
    </submittedName>
</protein>
<feature type="region of interest" description="Disordered" evidence="1">
    <location>
        <begin position="192"/>
        <end position="211"/>
    </location>
</feature>
<evidence type="ECO:0000313" key="3">
    <source>
        <dbReference type="Proteomes" id="UP001159363"/>
    </source>
</evidence>
<reference evidence="2 3" key="1">
    <citation type="submission" date="2023-02" db="EMBL/GenBank/DDBJ databases">
        <title>LHISI_Scaffold_Assembly.</title>
        <authorList>
            <person name="Stuart O.P."/>
            <person name="Cleave R."/>
            <person name="Magrath M.J.L."/>
            <person name="Mikheyev A.S."/>
        </authorList>
    </citation>
    <scope>NUCLEOTIDE SEQUENCE [LARGE SCALE GENOMIC DNA]</scope>
    <source>
        <strain evidence="2">Daus_M_001</strain>
        <tissue evidence="2">Leg muscle</tissue>
    </source>
</reference>
<organism evidence="2 3">
    <name type="scientific">Dryococelus australis</name>
    <dbReference type="NCBI Taxonomy" id="614101"/>
    <lineage>
        <taxon>Eukaryota</taxon>
        <taxon>Metazoa</taxon>
        <taxon>Ecdysozoa</taxon>
        <taxon>Arthropoda</taxon>
        <taxon>Hexapoda</taxon>
        <taxon>Insecta</taxon>
        <taxon>Pterygota</taxon>
        <taxon>Neoptera</taxon>
        <taxon>Polyneoptera</taxon>
        <taxon>Phasmatodea</taxon>
        <taxon>Verophasmatodea</taxon>
        <taxon>Anareolatae</taxon>
        <taxon>Phasmatidae</taxon>
        <taxon>Eurycanthinae</taxon>
        <taxon>Dryococelus</taxon>
    </lineage>
</organism>